<evidence type="ECO:0000259" key="1">
    <source>
        <dbReference type="Pfam" id="PF21348"/>
    </source>
</evidence>
<feature type="non-terminal residue" evidence="2">
    <location>
        <position position="1"/>
    </location>
</feature>
<sequence length="136" mass="15081">WAGLAQCHHGAQVAARKPGSINFVIWWDGDAQRELLNGTTIDKYGPNGDTRLLTGSGVASNNGTKSTPALQADILGDWREEVVWRTSDSRALRIYSTTEPTSIRRPSLMEDRQYREAVAWQNTAYNQPPHPSFASP</sequence>
<dbReference type="InterPro" id="IPR049366">
    <property type="entry name" value="RGL11_C"/>
</dbReference>
<dbReference type="EMBL" id="VSRL01000501">
    <property type="protein sequence ID" value="NKE64032.1"/>
    <property type="molecule type" value="Genomic_DNA"/>
</dbReference>
<comment type="caution">
    <text evidence="2">The sequence shown here is derived from an EMBL/GenBank/DDBJ whole genome shotgun (WGS) entry which is preliminary data.</text>
</comment>
<evidence type="ECO:0000313" key="3">
    <source>
        <dbReference type="Proteomes" id="UP001515943"/>
    </source>
</evidence>
<dbReference type="PANTHER" id="PTHR43118:SF1">
    <property type="entry name" value="RHAMNOGALACTURONAN LYASE (EUROFUNG)"/>
    <property type="match status" value="1"/>
</dbReference>
<dbReference type="GO" id="GO:0016829">
    <property type="term" value="F:lyase activity"/>
    <property type="evidence" value="ECO:0007669"/>
    <property type="project" value="UniProtKB-KW"/>
</dbReference>
<keyword evidence="2" id="KW-0456">Lyase</keyword>
<dbReference type="Proteomes" id="UP001515943">
    <property type="component" value="Unassembled WGS sequence"/>
</dbReference>
<keyword evidence="3" id="KW-1185">Reference proteome</keyword>
<gene>
    <name evidence="2" type="ORF">FXN61_48005</name>
</gene>
<dbReference type="Pfam" id="PF21348">
    <property type="entry name" value="RGL11_C"/>
    <property type="match status" value="1"/>
</dbReference>
<dbReference type="PANTHER" id="PTHR43118">
    <property type="entry name" value="RHAMNOGALACTURONAN LYASE (EUROFUNG)"/>
    <property type="match status" value="1"/>
</dbReference>
<reference evidence="2 3" key="1">
    <citation type="submission" date="2019-08" db="EMBL/GenBank/DDBJ databases">
        <title>Lentzea from Indian Himalayas.</title>
        <authorList>
            <person name="Mandal S."/>
            <person name="Mallick Gupta A."/>
            <person name="Maiti P.K."/>
            <person name="Sarkar J."/>
            <person name="Mandal S."/>
        </authorList>
    </citation>
    <scope>NUCLEOTIDE SEQUENCE [LARGE SCALE GENOMIC DNA]</scope>
    <source>
        <strain evidence="2 3">PSKA42</strain>
    </source>
</reference>
<dbReference type="InterPro" id="IPR034641">
    <property type="entry name" value="RGL11"/>
</dbReference>
<protein>
    <submittedName>
        <fullName evidence="2">Rhamnogalacturonan lyase</fullName>
    </submittedName>
</protein>
<feature type="domain" description="Rhamnogalacturonan lyase family 11 C-terminal" evidence="1">
    <location>
        <begin position="8"/>
        <end position="133"/>
    </location>
</feature>
<accession>A0ABX1FZD8</accession>
<name>A0ABX1FZD8_9PSEU</name>
<organism evidence="2 3">
    <name type="scientific">Lentzea indica</name>
    <dbReference type="NCBI Taxonomy" id="2604800"/>
    <lineage>
        <taxon>Bacteria</taxon>
        <taxon>Bacillati</taxon>
        <taxon>Actinomycetota</taxon>
        <taxon>Actinomycetes</taxon>
        <taxon>Pseudonocardiales</taxon>
        <taxon>Pseudonocardiaceae</taxon>
        <taxon>Lentzea</taxon>
    </lineage>
</organism>
<evidence type="ECO:0000313" key="2">
    <source>
        <dbReference type="EMBL" id="NKE64032.1"/>
    </source>
</evidence>
<proteinExistence type="predicted"/>